<feature type="transmembrane region" description="Helical" evidence="1">
    <location>
        <begin position="124"/>
        <end position="141"/>
    </location>
</feature>
<dbReference type="Pfam" id="PF06197">
    <property type="entry name" value="DUF998"/>
    <property type="match status" value="1"/>
</dbReference>
<comment type="caution">
    <text evidence="2">The sequence shown here is derived from an EMBL/GenBank/DDBJ whole genome shotgun (WGS) entry which is preliminary data.</text>
</comment>
<evidence type="ECO:0000313" key="2">
    <source>
        <dbReference type="EMBL" id="TCO25984.1"/>
    </source>
</evidence>
<dbReference type="Proteomes" id="UP000295818">
    <property type="component" value="Unassembled WGS sequence"/>
</dbReference>
<proteinExistence type="predicted"/>
<accession>A0ABY2BNH3</accession>
<feature type="transmembrane region" description="Helical" evidence="1">
    <location>
        <begin position="148"/>
        <end position="165"/>
    </location>
</feature>
<name>A0ABY2BNH3_9ACTN</name>
<keyword evidence="1" id="KW-0812">Transmembrane</keyword>
<organism evidence="2 3">
    <name type="scientific">Kribbella orskensis</name>
    <dbReference type="NCBI Taxonomy" id="2512216"/>
    <lineage>
        <taxon>Bacteria</taxon>
        <taxon>Bacillati</taxon>
        <taxon>Actinomycetota</taxon>
        <taxon>Actinomycetes</taxon>
        <taxon>Propionibacteriales</taxon>
        <taxon>Kribbellaceae</taxon>
        <taxon>Kribbella</taxon>
    </lineage>
</organism>
<dbReference type="RefSeq" id="WP_132188798.1">
    <property type="nucleotide sequence ID" value="NZ_SLWM01000004.1"/>
</dbReference>
<evidence type="ECO:0000313" key="3">
    <source>
        <dbReference type="Proteomes" id="UP000295818"/>
    </source>
</evidence>
<keyword evidence="1" id="KW-0472">Membrane</keyword>
<dbReference type="InterPro" id="IPR009339">
    <property type="entry name" value="DUF998"/>
</dbReference>
<feature type="transmembrane region" description="Helical" evidence="1">
    <location>
        <begin position="171"/>
        <end position="190"/>
    </location>
</feature>
<evidence type="ECO:0000256" key="1">
    <source>
        <dbReference type="SAM" id="Phobius"/>
    </source>
</evidence>
<reference evidence="2 3" key="1">
    <citation type="journal article" date="2015" name="Stand. Genomic Sci.">
        <title>Genomic Encyclopedia of Bacterial and Archaeal Type Strains, Phase III: the genomes of soil and plant-associated and newly described type strains.</title>
        <authorList>
            <person name="Whitman W.B."/>
            <person name="Woyke T."/>
            <person name="Klenk H.P."/>
            <person name="Zhou Y."/>
            <person name="Lilburn T.G."/>
            <person name="Beck B.J."/>
            <person name="De Vos P."/>
            <person name="Vandamme P."/>
            <person name="Eisen J.A."/>
            <person name="Garrity G."/>
            <person name="Hugenholtz P."/>
            <person name="Kyrpides N.C."/>
        </authorList>
    </citation>
    <scope>NUCLEOTIDE SEQUENCE [LARGE SCALE GENOMIC DNA]</scope>
    <source>
        <strain evidence="2 3">VKM Ac-2538</strain>
    </source>
</reference>
<keyword evidence="3" id="KW-1185">Reference proteome</keyword>
<sequence>MKLTTDRLVAGGVAAGPLFLAIWAVQAFTREGFDPGRHPISLLALGGAGWVQIANFVLTGSLYVAAAVGLKRAGQGIWGPRLIGAFGVGLIVAGVFVTDPGAGFPEGAPEGPGELSWHGVLHEVGFGIAQLAWTAAAIVFARRFKGRARWATVGTIVAALLVAAWPDLDSLSIRLVIASAIQFAFVAVLCRTCQLRRVATAEASLVVASGDWGRKR</sequence>
<feature type="transmembrane region" description="Helical" evidence="1">
    <location>
        <begin position="82"/>
        <end position="104"/>
    </location>
</feature>
<keyword evidence="1" id="KW-1133">Transmembrane helix</keyword>
<dbReference type="EMBL" id="SLWM01000004">
    <property type="protein sequence ID" value="TCO25984.1"/>
    <property type="molecule type" value="Genomic_DNA"/>
</dbReference>
<protein>
    <submittedName>
        <fullName evidence="2">Uncharacterized protein DUF998</fullName>
    </submittedName>
</protein>
<feature type="transmembrane region" description="Helical" evidence="1">
    <location>
        <begin position="51"/>
        <end position="70"/>
    </location>
</feature>
<gene>
    <name evidence="2" type="ORF">EV644_104488</name>
</gene>